<feature type="compositionally biased region" description="Polar residues" evidence="1">
    <location>
        <begin position="69"/>
        <end position="78"/>
    </location>
</feature>
<keyword evidence="2" id="KW-0472">Membrane</keyword>
<evidence type="ECO:0000313" key="4">
    <source>
        <dbReference type="Proteomes" id="UP000308549"/>
    </source>
</evidence>
<proteinExistence type="predicted"/>
<comment type="caution">
    <text evidence="3">The sequence shown here is derived from an EMBL/GenBank/DDBJ whole genome shotgun (WGS) entry which is preliminary data.</text>
</comment>
<sequence>MDAAAAWYFTTHETYTDFYALPDSWVEISSQPSSSSLSSTNDEVPTTGLRIQHDPRQRRRRTLRPGAPSQLNVTSRAPSTSSQDEYEESESEEDRVLSSSGEGVAMPIQHGLGRNPLGGDSSPSDGVPEQMSDDDENRTAVNYPIRNPTSFTPQPNAFSHPPTSGSLRNASQPNSDSYFPATARSAAPRRPPATRPSLNPRTSTPSHHLPQNILSPSYTAAAQHDEALRASLSTLLSCAAAARGLSKADQKRPQPGTTAQIPNQRGNRVEPMSFRLIPESAAPVNHSITHTHNYNPHLQDPSFPPTIRRRPSTETSVSTSSFSSNNNNNNNNNGNNNQHTTDPKRKSPSPRRPRTRSSSRNNNSRRAQKKPRRSSGTTPSHSPATNSDDDLAVTPTLLTWVVSAGVVLFFSAVSFRAGYSLGCSSGGSSSSGSGSRETFSSTEGLSRLVLGGGAAGGGGGGGGTGGLMGYEDAGALGVCAKEVSGVGSGAGVGVGGVGVGGLGFRRGLARSAAQV</sequence>
<feature type="compositionally biased region" description="Low complexity" evidence="1">
    <location>
        <begin position="29"/>
        <end position="39"/>
    </location>
</feature>
<organism evidence="3 4">
    <name type="scientific">Salinomyces thailandicus</name>
    <dbReference type="NCBI Taxonomy" id="706561"/>
    <lineage>
        <taxon>Eukaryota</taxon>
        <taxon>Fungi</taxon>
        <taxon>Dikarya</taxon>
        <taxon>Ascomycota</taxon>
        <taxon>Pezizomycotina</taxon>
        <taxon>Dothideomycetes</taxon>
        <taxon>Dothideomycetidae</taxon>
        <taxon>Mycosphaerellales</taxon>
        <taxon>Teratosphaeriaceae</taxon>
        <taxon>Salinomyces</taxon>
    </lineage>
</organism>
<feature type="compositionally biased region" description="Low complexity" evidence="1">
    <location>
        <begin position="313"/>
        <end position="337"/>
    </location>
</feature>
<accession>A0A4V5N354</accession>
<feature type="compositionally biased region" description="Acidic residues" evidence="1">
    <location>
        <begin position="84"/>
        <end position="93"/>
    </location>
</feature>
<protein>
    <submittedName>
        <fullName evidence="3">Uncharacterized protein</fullName>
    </submittedName>
</protein>
<evidence type="ECO:0000256" key="1">
    <source>
        <dbReference type="SAM" id="MobiDB-lite"/>
    </source>
</evidence>
<evidence type="ECO:0000256" key="2">
    <source>
        <dbReference type="SAM" id="Phobius"/>
    </source>
</evidence>
<gene>
    <name evidence="3" type="ORF">B0A50_08054</name>
</gene>
<dbReference type="AlphaFoldDB" id="A0A4V5N354"/>
<evidence type="ECO:0000313" key="3">
    <source>
        <dbReference type="EMBL" id="TKA22329.1"/>
    </source>
</evidence>
<keyword evidence="2" id="KW-1133">Transmembrane helix</keyword>
<feature type="compositionally biased region" description="Polar residues" evidence="1">
    <location>
        <begin position="147"/>
        <end position="177"/>
    </location>
</feature>
<dbReference type="EMBL" id="NAJL01000078">
    <property type="protein sequence ID" value="TKA22329.1"/>
    <property type="molecule type" value="Genomic_DNA"/>
</dbReference>
<keyword evidence="2" id="KW-0812">Transmembrane</keyword>
<feature type="region of interest" description="Disordered" evidence="1">
    <location>
        <begin position="244"/>
        <end position="269"/>
    </location>
</feature>
<keyword evidence="4" id="KW-1185">Reference proteome</keyword>
<feature type="compositionally biased region" description="Basic residues" evidence="1">
    <location>
        <begin position="346"/>
        <end position="357"/>
    </location>
</feature>
<dbReference type="Proteomes" id="UP000308549">
    <property type="component" value="Unassembled WGS sequence"/>
</dbReference>
<feature type="compositionally biased region" description="Polar residues" evidence="1">
    <location>
        <begin position="374"/>
        <end position="386"/>
    </location>
</feature>
<feature type="compositionally biased region" description="Polar residues" evidence="1">
    <location>
        <begin position="286"/>
        <end position="296"/>
    </location>
</feature>
<dbReference type="OrthoDB" id="5413188at2759"/>
<feature type="region of interest" description="Disordered" evidence="1">
    <location>
        <begin position="29"/>
        <end position="212"/>
    </location>
</feature>
<feature type="transmembrane region" description="Helical" evidence="2">
    <location>
        <begin position="397"/>
        <end position="415"/>
    </location>
</feature>
<name>A0A4V5N354_9PEZI</name>
<feature type="region of interest" description="Disordered" evidence="1">
    <location>
        <begin position="286"/>
        <end position="390"/>
    </location>
</feature>
<feature type="compositionally biased region" description="Polar residues" evidence="1">
    <location>
        <begin position="255"/>
        <end position="266"/>
    </location>
</feature>
<reference evidence="3 4" key="1">
    <citation type="submission" date="2017-03" db="EMBL/GenBank/DDBJ databases">
        <title>Genomes of endolithic fungi from Antarctica.</title>
        <authorList>
            <person name="Coleine C."/>
            <person name="Masonjones S."/>
            <person name="Stajich J.E."/>
        </authorList>
    </citation>
    <scope>NUCLEOTIDE SEQUENCE [LARGE SCALE GENOMIC DNA]</scope>
    <source>
        <strain evidence="3 4">CCFEE 6315</strain>
    </source>
</reference>